<gene>
    <name evidence="3" type="ORF">G6F64_008205</name>
</gene>
<dbReference type="EMBL" id="JAANQT010001313">
    <property type="protein sequence ID" value="KAG1305656.1"/>
    <property type="molecule type" value="Genomic_DNA"/>
</dbReference>
<protein>
    <submittedName>
        <fullName evidence="3">Uncharacterized protein</fullName>
    </submittedName>
</protein>
<comment type="caution">
    <text evidence="3">The sequence shown here is derived from an EMBL/GenBank/DDBJ whole genome shotgun (WGS) entry which is preliminary data.</text>
</comment>
<name>A0A9P7BQH5_RHIOR</name>
<feature type="compositionally biased region" description="Basic and acidic residues" evidence="1">
    <location>
        <begin position="112"/>
        <end position="127"/>
    </location>
</feature>
<proteinExistence type="predicted"/>
<evidence type="ECO:0000313" key="3">
    <source>
        <dbReference type="EMBL" id="KAG1305656.1"/>
    </source>
</evidence>
<feature type="region of interest" description="Disordered" evidence="1">
    <location>
        <begin position="53"/>
        <end position="177"/>
    </location>
</feature>
<feature type="compositionally biased region" description="Basic residues" evidence="1">
    <location>
        <begin position="162"/>
        <end position="177"/>
    </location>
</feature>
<evidence type="ECO:0000256" key="1">
    <source>
        <dbReference type="SAM" id="MobiDB-lite"/>
    </source>
</evidence>
<keyword evidence="4" id="KW-1185">Reference proteome</keyword>
<reference evidence="3" key="1">
    <citation type="journal article" date="2020" name="Microb. Genom.">
        <title>Genetic diversity of clinical and environmental Mucorales isolates obtained from an investigation of mucormycosis cases among solid organ transplant recipients.</title>
        <authorList>
            <person name="Nguyen M.H."/>
            <person name="Kaul D."/>
            <person name="Muto C."/>
            <person name="Cheng S.J."/>
            <person name="Richter R.A."/>
            <person name="Bruno V.M."/>
            <person name="Liu G."/>
            <person name="Beyhan S."/>
            <person name="Sundermann A.J."/>
            <person name="Mounaud S."/>
            <person name="Pasculle A.W."/>
            <person name="Nierman W.C."/>
            <person name="Driscoll E."/>
            <person name="Cumbie R."/>
            <person name="Clancy C.J."/>
            <person name="Dupont C.L."/>
        </authorList>
    </citation>
    <scope>NUCLEOTIDE SEQUENCE</scope>
    <source>
        <strain evidence="3">GL11</strain>
    </source>
</reference>
<organism evidence="3 4">
    <name type="scientific">Rhizopus oryzae</name>
    <name type="common">Mucormycosis agent</name>
    <name type="synonym">Rhizopus arrhizus var. delemar</name>
    <dbReference type="NCBI Taxonomy" id="64495"/>
    <lineage>
        <taxon>Eukaryota</taxon>
        <taxon>Fungi</taxon>
        <taxon>Fungi incertae sedis</taxon>
        <taxon>Mucoromycota</taxon>
        <taxon>Mucoromycotina</taxon>
        <taxon>Mucoromycetes</taxon>
        <taxon>Mucorales</taxon>
        <taxon>Mucorineae</taxon>
        <taxon>Rhizopodaceae</taxon>
        <taxon>Rhizopus</taxon>
    </lineage>
</organism>
<keyword evidence="2" id="KW-0732">Signal</keyword>
<feature type="chain" id="PRO_5040145941" evidence="2">
    <location>
        <begin position="21"/>
        <end position="177"/>
    </location>
</feature>
<accession>A0A9P7BQH5</accession>
<feature type="compositionally biased region" description="Acidic residues" evidence="1">
    <location>
        <begin position="141"/>
        <end position="159"/>
    </location>
</feature>
<evidence type="ECO:0000256" key="2">
    <source>
        <dbReference type="SAM" id="SignalP"/>
    </source>
</evidence>
<dbReference type="Proteomes" id="UP000716291">
    <property type="component" value="Unassembled WGS sequence"/>
</dbReference>
<sequence length="177" mass="19813">MQVKFIGLGFVIALVASVAANTSGSRAARAISKDSSSITRRDVALSSKRFATAVRRRNNKHEVRSAEANEDEPKEIDDEPEEVDIEAEEEEPEEVDIEAEEEEPEEVDIEPEEKNPEGTENGGEKQKRGALKRREHGDSDKGEDEGEDDKDGDDDDDDDKEKHHHETKAKPARRSTY</sequence>
<feature type="compositionally biased region" description="Acidic residues" evidence="1">
    <location>
        <begin position="68"/>
        <end position="111"/>
    </location>
</feature>
<feature type="signal peptide" evidence="2">
    <location>
        <begin position="1"/>
        <end position="20"/>
    </location>
</feature>
<evidence type="ECO:0000313" key="4">
    <source>
        <dbReference type="Proteomes" id="UP000716291"/>
    </source>
</evidence>
<dbReference type="AlphaFoldDB" id="A0A9P7BQH5"/>